<feature type="compositionally biased region" description="Polar residues" evidence="1">
    <location>
        <begin position="8"/>
        <end position="23"/>
    </location>
</feature>
<evidence type="ECO:0000313" key="3">
    <source>
        <dbReference type="Proteomes" id="UP000014244"/>
    </source>
</evidence>
<protein>
    <submittedName>
        <fullName evidence="2">Ribonuclease HI</fullName>
    </submittedName>
</protein>
<name>A0A829H726_LACPA</name>
<dbReference type="AlphaFoldDB" id="A0A829H726"/>
<accession>A0A829H726</accession>
<dbReference type="EMBL" id="ANKE01000339">
    <property type="protein sequence ID" value="EPC73298.1"/>
    <property type="molecule type" value="Genomic_DNA"/>
</dbReference>
<gene>
    <name evidence="2" type="ORF">Lpp41_07409</name>
</gene>
<evidence type="ECO:0000256" key="1">
    <source>
        <dbReference type="SAM" id="MobiDB-lite"/>
    </source>
</evidence>
<feature type="non-terminal residue" evidence="2">
    <location>
        <position position="1"/>
    </location>
</feature>
<comment type="caution">
    <text evidence="2">The sequence shown here is derived from an EMBL/GenBank/DDBJ whole genome shotgun (WGS) entry which is preliminary data.</text>
</comment>
<proteinExistence type="predicted"/>
<dbReference type="Proteomes" id="UP000014244">
    <property type="component" value="Unassembled WGS sequence"/>
</dbReference>
<reference evidence="2 3" key="1">
    <citation type="journal article" date="2013" name="PLoS ONE">
        <title>Lactobacillus paracasei comparative genomics: towards species pan-genome definition and exploitation of diversity.</title>
        <authorList>
            <person name="Smokvina T."/>
            <person name="Wels M."/>
            <person name="Polka J."/>
            <person name="Chervaux C."/>
            <person name="Brisse S."/>
            <person name="Boekhorst J."/>
            <person name="van Hylckama Vlieg J.E."/>
            <person name="Siezen R.J."/>
        </authorList>
    </citation>
    <scope>NUCLEOTIDE SEQUENCE [LARGE SCALE GENOMIC DNA]</scope>
    <source>
        <strain evidence="2 3">Lpp41</strain>
    </source>
</reference>
<evidence type="ECO:0000313" key="2">
    <source>
        <dbReference type="EMBL" id="EPC73298.1"/>
    </source>
</evidence>
<organism evidence="2 3">
    <name type="scientific">Lacticaseibacillus paracasei subsp. paracasei Lpp41</name>
    <dbReference type="NCBI Taxonomy" id="1256208"/>
    <lineage>
        <taxon>Bacteria</taxon>
        <taxon>Bacillati</taxon>
        <taxon>Bacillota</taxon>
        <taxon>Bacilli</taxon>
        <taxon>Lactobacillales</taxon>
        <taxon>Lactobacillaceae</taxon>
        <taxon>Lacticaseibacillus</taxon>
    </lineage>
</organism>
<feature type="region of interest" description="Disordered" evidence="1">
    <location>
        <begin position="1"/>
        <end position="30"/>
    </location>
</feature>
<sequence length="30" mass="3369">HKVKGHATNRNNNRVDAALNQTMDRLADHA</sequence>